<dbReference type="PANTHER" id="PTHR37610:SF40">
    <property type="entry name" value="OS01G0909600 PROTEIN"/>
    <property type="match status" value="1"/>
</dbReference>
<proteinExistence type="predicted"/>
<dbReference type="Proteomes" id="UP000790787">
    <property type="component" value="Chromosome 11"/>
</dbReference>
<dbReference type="Pfam" id="PF14244">
    <property type="entry name" value="Retrotran_gag_3"/>
    <property type="match status" value="1"/>
</dbReference>
<evidence type="ECO:0000313" key="3">
    <source>
        <dbReference type="RefSeq" id="XP_016514608.1"/>
    </source>
</evidence>
<reference evidence="2" key="1">
    <citation type="journal article" date="2014" name="Nat. Commun.">
        <title>The tobacco genome sequence and its comparison with those of tomato and potato.</title>
        <authorList>
            <person name="Sierro N."/>
            <person name="Battey J.N."/>
            <person name="Ouadi S."/>
            <person name="Bakaher N."/>
            <person name="Bovet L."/>
            <person name="Willig A."/>
            <person name="Goepfert S."/>
            <person name="Peitsch M.C."/>
            <person name="Ivanov N.V."/>
        </authorList>
    </citation>
    <scope>NUCLEOTIDE SEQUENCE [LARGE SCALE GENOMIC DNA]</scope>
</reference>
<dbReference type="KEGG" id="nta:107831357"/>
<dbReference type="AlphaFoldDB" id="A0A1S4DMG7"/>
<gene>
    <name evidence="3" type="primary">LOC107831357</name>
</gene>
<accession>A0A1S4DMG7</accession>
<keyword evidence="2" id="KW-1185">Reference proteome</keyword>
<evidence type="ECO:0000259" key="1">
    <source>
        <dbReference type="Pfam" id="PF14244"/>
    </source>
</evidence>
<dbReference type="PaxDb" id="4097-A0A1S4DMG7"/>
<sequence length="171" mass="19159">MTNDNSLPSELLIGRSTSSRTVFHKDDYTHLCHPLYVHPTDVLGSSLVPVPFDGIGYGSWRRTILVALSVRNKLDFINGSSIKPPDSSPLAGQWQRFSDLVVSWLTKSLSKDIARSIEYSELAKDIWTELEERYGQADVASVFELKKELAHISQGSLDIASYFNKIKQIMG</sequence>
<dbReference type="OrthoDB" id="1751612at2759"/>
<evidence type="ECO:0000313" key="2">
    <source>
        <dbReference type="Proteomes" id="UP000790787"/>
    </source>
</evidence>
<dbReference type="RefSeq" id="XP_016514608.1">
    <property type="nucleotide sequence ID" value="XM_016659122.1"/>
</dbReference>
<protein>
    <submittedName>
        <fullName evidence="3">Uncharacterized protein LOC107831357</fullName>
    </submittedName>
</protein>
<dbReference type="InterPro" id="IPR029472">
    <property type="entry name" value="Copia-like_N"/>
</dbReference>
<organism evidence="2 3">
    <name type="scientific">Nicotiana tabacum</name>
    <name type="common">Common tobacco</name>
    <dbReference type="NCBI Taxonomy" id="4097"/>
    <lineage>
        <taxon>Eukaryota</taxon>
        <taxon>Viridiplantae</taxon>
        <taxon>Streptophyta</taxon>
        <taxon>Embryophyta</taxon>
        <taxon>Tracheophyta</taxon>
        <taxon>Spermatophyta</taxon>
        <taxon>Magnoliopsida</taxon>
        <taxon>eudicotyledons</taxon>
        <taxon>Gunneridae</taxon>
        <taxon>Pentapetalae</taxon>
        <taxon>asterids</taxon>
        <taxon>lamiids</taxon>
        <taxon>Solanales</taxon>
        <taxon>Solanaceae</taxon>
        <taxon>Nicotianoideae</taxon>
        <taxon>Nicotianeae</taxon>
        <taxon>Nicotiana</taxon>
    </lineage>
</organism>
<dbReference type="GeneID" id="107831357"/>
<feature type="domain" description="Retrotransposon Copia-like N-terminal" evidence="1">
    <location>
        <begin position="38"/>
        <end position="85"/>
    </location>
</feature>
<reference evidence="3" key="2">
    <citation type="submission" date="2025-08" db="UniProtKB">
        <authorList>
            <consortium name="RefSeq"/>
        </authorList>
    </citation>
    <scope>IDENTIFICATION</scope>
    <source>
        <tissue evidence="3">Leaf</tissue>
    </source>
</reference>
<dbReference type="OMA" id="DYTHLCH"/>
<dbReference type="PANTHER" id="PTHR37610">
    <property type="entry name" value="CCHC-TYPE DOMAIN-CONTAINING PROTEIN"/>
    <property type="match status" value="1"/>
</dbReference>
<name>A0A1S4DMG7_TOBAC</name>